<keyword evidence="1" id="KW-0862">Zinc</keyword>
<dbReference type="GO" id="GO:0008270">
    <property type="term" value="F:zinc ion binding"/>
    <property type="evidence" value="ECO:0007669"/>
    <property type="project" value="UniProtKB-KW"/>
</dbReference>
<keyword evidence="5" id="KW-1185">Reference proteome</keyword>
<dbReference type="GO" id="GO:0004842">
    <property type="term" value="F:ubiquitin-protein transferase activity"/>
    <property type="evidence" value="ECO:0007669"/>
    <property type="project" value="InterPro"/>
</dbReference>
<keyword evidence="1" id="KW-0863">Zinc-finger</keyword>
<dbReference type="Proteomes" id="UP000077202">
    <property type="component" value="Unassembled WGS sequence"/>
</dbReference>
<dbReference type="PANTHER" id="PTHR46798">
    <property type="entry name" value="OS09G0511500 PROTEIN"/>
    <property type="match status" value="1"/>
</dbReference>
<protein>
    <recommendedName>
        <fullName evidence="3">RING-type domain-containing protein</fullName>
    </recommendedName>
</protein>
<dbReference type="SUPFAM" id="SSF57850">
    <property type="entry name" value="RING/U-box"/>
    <property type="match status" value="1"/>
</dbReference>
<dbReference type="AlphaFoldDB" id="A0A176W4M7"/>
<dbReference type="InterPro" id="IPR044274">
    <property type="entry name" value="RFI2"/>
</dbReference>
<sequence>MERLIEKLFSECVKRELEDDDLKIMREQKVLLLAGENSSLDLNIPAHYIVKKVSEEFFSENAPGSTTCKTCGHGHGHGRSEDMPTSGGKEEEDVAAEPQSCSICVDLLVHGGERSITKLPCQHEFHFDCIAAIYMARGRMQCPICSHVEKSALDQLCRPRGQMLCYNWRHIENGYTTRLIAIRSGRVGDVVIDGGPYIDFEDLYQILNTEKAYDMKTLSANSRLVYWR</sequence>
<evidence type="ECO:0000256" key="2">
    <source>
        <dbReference type="SAM" id="MobiDB-lite"/>
    </source>
</evidence>
<comment type="caution">
    <text evidence="4">The sequence shown here is derived from an EMBL/GenBank/DDBJ whole genome shotgun (WGS) entry which is preliminary data.</text>
</comment>
<name>A0A176W4M7_MARPO</name>
<evidence type="ECO:0000313" key="4">
    <source>
        <dbReference type="EMBL" id="OAE27613.1"/>
    </source>
</evidence>
<reference evidence="4" key="1">
    <citation type="submission" date="2016-03" db="EMBL/GenBank/DDBJ databases">
        <title>Mechanisms controlling the formation of the plant cell surface in tip-growing cells are functionally conserved among land plants.</title>
        <authorList>
            <person name="Honkanen S."/>
            <person name="Jones V.A."/>
            <person name="Morieri G."/>
            <person name="Champion C."/>
            <person name="Hetherington A.J."/>
            <person name="Kelly S."/>
            <person name="Saint-Marcoux D."/>
            <person name="Proust H."/>
            <person name="Prescott H."/>
            <person name="Dolan L."/>
        </authorList>
    </citation>
    <scope>NUCLEOTIDE SEQUENCE [LARGE SCALE GENOMIC DNA]</scope>
    <source>
        <tissue evidence="4">Whole gametophyte</tissue>
    </source>
</reference>
<keyword evidence="1" id="KW-0479">Metal-binding</keyword>
<dbReference type="Gene3D" id="3.30.40.10">
    <property type="entry name" value="Zinc/RING finger domain, C3HC4 (zinc finger)"/>
    <property type="match status" value="1"/>
</dbReference>
<evidence type="ECO:0000259" key="3">
    <source>
        <dbReference type="PROSITE" id="PS50089"/>
    </source>
</evidence>
<accession>A0A176W4M7</accession>
<evidence type="ECO:0000313" key="5">
    <source>
        <dbReference type="Proteomes" id="UP000077202"/>
    </source>
</evidence>
<dbReference type="EMBL" id="LVLJ01001858">
    <property type="protein sequence ID" value="OAE27613.1"/>
    <property type="molecule type" value="Genomic_DNA"/>
</dbReference>
<dbReference type="PROSITE" id="PS50089">
    <property type="entry name" value="ZF_RING_2"/>
    <property type="match status" value="1"/>
</dbReference>
<dbReference type="InterPro" id="IPR013083">
    <property type="entry name" value="Znf_RING/FYVE/PHD"/>
</dbReference>
<feature type="domain" description="RING-type" evidence="3">
    <location>
        <begin position="101"/>
        <end position="146"/>
    </location>
</feature>
<dbReference type="PANTHER" id="PTHR46798:SF3">
    <property type="entry name" value="RING FINGER FAMILY PROTEIN"/>
    <property type="match status" value="1"/>
</dbReference>
<dbReference type="InterPro" id="IPR001841">
    <property type="entry name" value="Znf_RING"/>
</dbReference>
<proteinExistence type="predicted"/>
<organism evidence="4 5">
    <name type="scientific">Marchantia polymorpha subsp. ruderalis</name>
    <dbReference type="NCBI Taxonomy" id="1480154"/>
    <lineage>
        <taxon>Eukaryota</taxon>
        <taxon>Viridiplantae</taxon>
        <taxon>Streptophyta</taxon>
        <taxon>Embryophyta</taxon>
        <taxon>Marchantiophyta</taxon>
        <taxon>Marchantiopsida</taxon>
        <taxon>Marchantiidae</taxon>
        <taxon>Marchantiales</taxon>
        <taxon>Marchantiaceae</taxon>
        <taxon>Marchantia</taxon>
    </lineage>
</organism>
<dbReference type="SMART" id="SM00184">
    <property type="entry name" value="RING"/>
    <property type="match status" value="1"/>
</dbReference>
<gene>
    <name evidence="4" type="ORF">AXG93_2520s1090</name>
</gene>
<feature type="region of interest" description="Disordered" evidence="2">
    <location>
        <begin position="69"/>
        <end position="94"/>
    </location>
</feature>
<dbReference type="Pfam" id="PF13639">
    <property type="entry name" value="zf-RING_2"/>
    <property type="match status" value="1"/>
</dbReference>
<evidence type="ECO:0000256" key="1">
    <source>
        <dbReference type="PROSITE-ProRule" id="PRU00175"/>
    </source>
</evidence>